<dbReference type="Gene3D" id="3.40.50.1000">
    <property type="entry name" value="HAD superfamily/HAD-like"/>
    <property type="match status" value="1"/>
</dbReference>
<protein>
    <submittedName>
        <fullName evidence="6">Fructose-1-phosphate/6-phosphogluconate phosphatase</fullName>
    </submittedName>
</protein>
<evidence type="ECO:0000313" key="7">
    <source>
        <dbReference type="Proteomes" id="UP001310022"/>
    </source>
</evidence>
<dbReference type="InterPro" id="IPR023214">
    <property type="entry name" value="HAD_sf"/>
</dbReference>
<accession>A0AAN5AIT8</accession>
<organism evidence="6 7">
    <name type="scientific">Persicobacter diffluens</name>
    <dbReference type="NCBI Taxonomy" id="981"/>
    <lineage>
        <taxon>Bacteria</taxon>
        <taxon>Pseudomonadati</taxon>
        <taxon>Bacteroidota</taxon>
        <taxon>Cytophagia</taxon>
        <taxon>Cytophagales</taxon>
        <taxon>Persicobacteraceae</taxon>
        <taxon>Persicobacter</taxon>
    </lineage>
</organism>
<dbReference type="AlphaFoldDB" id="A0AAN5AIT8"/>
<comment type="similarity">
    <text evidence="2">Belongs to the HAD-like hydrolase superfamily. CbbY/CbbZ/Gph/YieH family.</text>
</comment>
<dbReference type="InterPro" id="IPR036412">
    <property type="entry name" value="HAD-like_sf"/>
</dbReference>
<keyword evidence="7" id="KW-1185">Reference proteome</keyword>
<dbReference type="SUPFAM" id="SSF56784">
    <property type="entry name" value="HAD-like"/>
    <property type="match status" value="1"/>
</dbReference>
<name>A0AAN5AIT8_9BACT</name>
<gene>
    <name evidence="6" type="primary">yqaB</name>
    <name evidence="6" type="ORF">PEDI_07710</name>
</gene>
<dbReference type="EMBL" id="BQKE01000001">
    <property type="protein sequence ID" value="GJM60219.1"/>
    <property type="molecule type" value="Genomic_DNA"/>
</dbReference>
<reference evidence="6 7" key="1">
    <citation type="submission" date="2021-12" db="EMBL/GenBank/DDBJ databases">
        <title>Genome sequencing of bacteria with rrn-lacking chromosome and rrn-plasmid.</title>
        <authorList>
            <person name="Anda M."/>
            <person name="Iwasaki W."/>
        </authorList>
    </citation>
    <scope>NUCLEOTIDE SEQUENCE [LARGE SCALE GENOMIC DNA]</scope>
    <source>
        <strain evidence="6 7">NBRC 15940</strain>
    </source>
</reference>
<dbReference type="PANTHER" id="PTHR46193:SF18">
    <property type="entry name" value="HEXITOL PHOSPHATASE B"/>
    <property type="match status" value="1"/>
</dbReference>
<dbReference type="Gene3D" id="1.10.150.240">
    <property type="entry name" value="Putative phosphatase, domain 2"/>
    <property type="match status" value="1"/>
</dbReference>
<dbReference type="PANTHER" id="PTHR46193">
    <property type="entry name" value="6-PHOSPHOGLUCONATE PHOSPHATASE"/>
    <property type="match status" value="1"/>
</dbReference>
<evidence type="ECO:0000256" key="4">
    <source>
        <dbReference type="ARBA" id="ARBA00022842"/>
    </source>
</evidence>
<dbReference type="InterPro" id="IPR051600">
    <property type="entry name" value="Beta-PGM-like"/>
</dbReference>
<dbReference type="InterPro" id="IPR041492">
    <property type="entry name" value="HAD_2"/>
</dbReference>
<evidence type="ECO:0000256" key="1">
    <source>
        <dbReference type="ARBA" id="ARBA00001946"/>
    </source>
</evidence>
<sequence length="217" mass="24579">MSNFAVIFDMDGVIIDSNNAHRGAIREFLANHGLEIEEESLIRNVFGRTNADWIPFVFGRELAEEELTDYAFEKEAIFRKIFEEEEAFVEGVAEFVYHLKRNEVPIAIGTSAPMDNVAFTLQKLNLENAFDVIVDDAQITFSKPNPEVFIKCAQELGFPTEKCIIFEDSMSGIEAAKRSGAKVIGVTTTHSAYELRECDMTIEDFKDLNMTILKELF</sequence>
<keyword evidence="5" id="KW-0119">Carbohydrate metabolism</keyword>
<keyword evidence="3" id="KW-0479">Metal-binding</keyword>
<dbReference type="GO" id="GO:0003824">
    <property type="term" value="F:catalytic activity"/>
    <property type="evidence" value="ECO:0007669"/>
    <property type="project" value="UniProtKB-ARBA"/>
</dbReference>
<dbReference type="SFLD" id="SFLDG01129">
    <property type="entry name" value="C1.5:_HAD__Beta-PGM__Phosphata"/>
    <property type="match status" value="1"/>
</dbReference>
<comment type="caution">
    <text evidence="6">The sequence shown here is derived from an EMBL/GenBank/DDBJ whole genome shotgun (WGS) entry which is preliminary data.</text>
</comment>
<evidence type="ECO:0000313" key="6">
    <source>
        <dbReference type="EMBL" id="GJM60219.1"/>
    </source>
</evidence>
<dbReference type="Proteomes" id="UP001310022">
    <property type="component" value="Unassembled WGS sequence"/>
</dbReference>
<evidence type="ECO:0000256" key="5">
    <source>
        <dbReference type="ARBA" id="ARBA00023277"/>
    </source>
</evidence>
<dbReference type="SFLD" id="SFLDG01135">
    <property type="entry name" value="C1.5.6:_HAD__Beta-PGM__Phospha"/>
    <property type="match status" value="1"/>
</dbReference>
<dbReference type="InterPro" id="IPR023198">
    <property type="entry name" value="PGP-like_dom2"/>
</dbReference>
<dbReference type="CDD" id="cd07505">
    <property type="entry name" value="HAD_BPGM-like"/>
    <property type="match status" value="1"/>
</dbReference>
<proteinExistence type="inferred from homology"/>
<dbReference type="RefSeq" id="WP_060685613.1">
    <property type="nucleotide sequence ID" value="NZ_BQKE01000001.1"/>
</dbReference>
<comment type="cofactor">
    <cofactor evidence="1">
        <name>Mg(2+)</name>
        <dbReference type="ChEBI" id="CHEBI:18420"/>
    </cofactor>
</comment>
<dbReference type="InterPro" id="IPR006439">
    <property type="entry name" value="HAD-SF_hydro_IA"/>
</dbReference>
<dbReference type="Pfam" id="PF13419">
    <property type="entry name" value="HAD_2"/>
    <property type="match status" value="1"/>
</dbReference>
<dbReference type="SFLD" id="SFLDS00003">
    <property type="entry name" value="Haloacid_Dehalogenase"/>
    <property type="match status" value="1"/>
</dbReference>
<evidence type="ECO:0000256" key="3">
    <source>
        <dbReference type="ARBA" id="ARBA00022723"/>
    </source>
</evidence>
<evidence type="ECO:0000256" key="2">
    <source>
        <dbReference type="ARBA" id="ARBA00006171"/>
    </source>
</evidence>
<dbReference type="NCBIfam" id="TIGR01509">
    <property type="entry name" value="HAD-SF-IA-v3"/>
    <property type="match status" value="1"/>
</dbReference>
<keyword evidence="4" id="KW-0460">Magnesium</keyword>
<dbReference type="GO" id="GO:0046872">
    <property type="term" value="F:metal ion binding"/>
    <property type="evidence" value="ECO:0007669"/>
    <property type="project" value="UniProtKB-KW"/>
</dbReference>